<protein>
    <submittedName>
        <fullName evidence="2">Uncharacterized protein</fullName>
    </submittedName>
</protein>
<dbReference type="Proteomes" id="UP001256827">
    <property type="component" value="Chromosome"/>
</dbReference>
<proteinExistence type="predicted"/>
<name>A0ABY9T5L1_BREBE</name>
<keyword evidence="3" id="KW-1185">Reference proteome</keyword>
<dbReference type="EMBL" id="CP134050">
    <property type="protein sequence ID" value="WNC14774.1"/>
    <property type="molecule type" value="Genomic_DNA"/>
</dbReference>
<keyword evidence="1" id="KW-1133">Transmembrane helix</keyword>
<evidence type="ECO:0000256" key="1">
    <source>
        <dbReference type="SAM" id="Phobius"/>
    </source>
</evidence>
<keyword evidence="1" id="KW-0812">Transmembrane</keyword>
<evidence type="ECO:0000313" key="3">
    <source>
        <dbReference type="Proteomes" id="UP001256827"/>
    </source>
</evidence>
<feature type="transmembrane region" description="Helical" evidence="1">
    <location>
        <begin position="20"/>
        <end position="42"/>
    </location>
</feature>
<gene>
    <name evidence="2" type="ORF">RGB73_29635</name>
</gene>
<evidence type="ECO:0000313" key="2">
    <source>
        <dbReference type="EMBL" id="WNC14774.1"/>
    </source>
</evidence>
<keyword evidence="1" id="KW-0472">Membrane</keyword>
<organism evidence="2 3">
    <name type="scientific">Brevibacillus brevis</name>
    <name type="common">Bacillus brevis</name>
    <dbReference type="NCBI Taxonomy" id="1393"/>
    <lineage>
        <taxon>Bacteria</taxon>
        <taxon>Bacillati</taxon>
        <taxon>Bacillota</taxon>
        <taxon>Bacilli</taxon>
        <taxon>Bacillales</taxon>
        <taxon>Paenibacillaceae</taxon>
        <taxon>Brevibacillus</taxon>
    </lineage>
</organism>
<accession>A0ABY9T5L1</accession>
<sequence>MGKWIGYIVLAMVVGYLTLLIHPVVAILVGFGIVAGTLLFIVDILKREQPRVIEDRLRKHFLLVRKSVEGKEQENGKVV</sequence>
<reference evidence="2 3" key="1">
    <citation type="submission" date="2023-09" db="EMBL/GenBank/DDBJ databases">
        <title>Complete Genome and Methylome dissection of Bacillus brevis NEB573 original source of BbsI restriction endonuclease.</title>
        <authorList>
            <person name="Fomenkov A."/>
            <person name="Roberts R.D."/>
        </authorList>
    </citation>
    <scope>NUCLEOTIDE SEQUENCE [LARGE SCALE GENOMIC DNA]</scope>
    <source>
        <strain evidence="2 3">NEB573</strain>
    </source>
</reference>
<dbReference type="RefSeq" id="WP_310767427.1">
    <property type="nucleotide sequence ID" value="NZ_CP134050.1"/>
</dbReference>